<dbReference type="GO" id="GO:0009090">
    <property type="term" value="P:homoserine biosynthetic process"/>
    <property type="evidence" value="ECO:0007669"/>
    <property type="project" value="UniProtKB-ARBA"/>
</dbReference>
<comment type="pathway">
    <text evidence="6">Amino-acid biosynthesis; L-threonine biosynthesis; L-threonine from L-aspartate: step 1/5.</text>
</comment>
<proteinExistence type="inferred from homology"/>
<evidence type="ECO:0000256" key="26">
    <source>
        <dbReference type="ARBA" id="ARBA00048841"/>
    </source>
</evidence>
<dbReference type="EMBL" id="FQXQ01000005">
    <property type="protein sequence ID" value="SHH86051.1"/>
    <property type="molecule type" value="Genomic_DNA"/>
</dbReference>
<dbReference type="Pfam" id="PF22468">
    <property type="entry name" value="ACT_9"/>
    <property type="match status" value="1"/>
</dbReference>
<keyword evidence="11" id="KW-0808">Transferase</keyword>
<comment type="pathway">
    <text evidence="3">Amino-acid biosynthesis; L-methionine biosynthesis via de novo pathway; L-homoserine from L-aspartate: step 1/3.</text>
</comment>
<dbReference type="PIRSF" id="PIRSF000727">
    <property type="entry name" value="ThrA"/>
    <property type="match status" value="1"/>
</dbReference>
<keyword evidence="13" id="KW-0479">Metal-binding</keyword>
<evidence type="ECO:0000313" key="32">
    <source>
        <dbReference type="EMBL" id="SHH86051.1"/>
    </source>
</evidence>
<evidence type="ECO:0000256" key="5">
    <source>
        <dbReference type="ARBA" id="ARBA00005062"/>
    </source>
</evidence>
<dbReference type="Gene3D" id="3.40.1160.10">
    <property type="entry name" value="Acetylglutamate kinase-like"/>
    <property type="match status" value="1"/>
</dbReference>
<evidence type="ECO:0000256" key="9">
    <source>
        <dbReference type="ARBA" id="ARBA00011881"/>
    </source>
</evidence>
<evidence type="ECO:0000256" key="6">
    <source>
        <dbReference type="ARBA" id="ARBA00005139"/>
    </source>
</evidence>
<evidence type="ECO:0000256" key="8">
    <source>
        <dbReference type="ARBA" id="ARBA00010046"/>
    </source>
</evidence>
<keyword evidence="14" id="KW-0547">Nucleotide-binding</keyword>
<dbReference type="InterPro" id="IPR001341">
    <property type="entry name" value="Asp_kinase"/>
</dbReference>
<dbReference type="AlphaFoldDB" id="A0A1M5WEX8"/>
<evidence type="ECO:0000256" key="7">
    <source>
        <dbReference type="ARBA" id="ARBA00007952"/>
    </source>
</evidence>
<dbReference type="InterPro" id="IPR011147">
    <property type="entry name" value="Bifunc_Aspkin/hSer_DH"/>
</dbReference>
<dbReference type="SUPFAM" id="SSF55347">
    <property type="entry name" value="Glyceraldehyde-3-phosphate dehydrogenase-like, C-terminal domain"/>
    <property type="match status" value="1"/>
</dbReference>
<dbReference type="Proteomes" id="UP000184109">
    <property type="component" value="Unassembled WGS sequence"/>
</dbReference>
<dbReference type="OrthoDB" id="9799110at2"/>
<dbReference type="PANTHER" id="PTHR43070:SF5">
    <property type="entry name" value="HOMOSERINE DEHYDROGENASE"/>
    <property type="match status" value="1"/>
</dbReference>
<evidence type="ECO:0000256" key="27">
    <source>
        <dbReference type="ARBA" id="ARBA00049031"/>
    </source>
</evidence>
<evidence type="ECO:0000256" key="17">
    <source>
        <dbReference type="ARBA" id="ARBA00022857"/>
    </source>
</evidence>
<dbReference type="Gene3D" id="1.20.120.1320">
    <property type="entry name" value="Aspartokinase, catalytic domain"/>
    <property type="match status" value="1"/>
</dbReference>
<dbReference type="CDD" id="cd04921">
    <property type="entry name" value="ACT_AKi-HSDH-ThrA-like_1"/>
    <property type="match status" value="1"/>
</dbReference>
<comment type="cofactor">
    <cofactor evidence="1">
        <name>a metal cation</name>
        <dbReference type="ChEBI" id="CHEBI:25213"/>
    </cofactor>
</comment>
<comment type="function">
    <text evidence="24">Bifunctional aspartate kinase and homoserine dehydrogenase that catalyzes the first and the third steps toward the synthesis of lysine, methionine and threonine from aspartate.</text>
</comment>
<keyword evidence="12" id="KW-0791">Threonine biosynthesis</keyword>
<comment type="similarity">
    <text evidence="8">In the N-terminal section; belongs to the aspartokinase family.</text>
</comment>
<evidence type="ECO:0000256" key="1">
    <source>
        <dbReference type="ARBA" id="ARBA00001920"/>
    </source>
</evidence>
<dbReference type="InterPro" id="IPR019811">
    <property type="entry name" value="HDH_CS"/>
</dbReference>
<evidence type="ECO:0000259" key="28">
    <source>
        <dbReference type="Pfam" id="PF00696"/>
    </source>
</evidence>
<keyword evidence="16" id="KW-0067">ATP-binding</keyword>
<evidence type="ECO:0000256" key="23">
    <source>
        <dbReference type="ARBA" id="ARBA00023268"/>
    </source>
</evidence>
<evidence type="ECO:0000256" key="15">
    <source>
        <dbReference type="ARBA" id="ARBA00022777"/>
    </source>
</evidence>
<dbReference type="Pfam" id="PF03447">
    <property type="entry name" value="NAD_binding_3"/>
    <property type="match status" value="1"/>
</dbReference>
<accession>A0A1M5WEX8</accession>
<keyword evidence="22" id="KW-0486">Methionine biosynthesis</keyword>
<dbReference type="InterPro" id="IPR001342">
    <property type="entry name" value="HDH_cat"/>
</dbReference>
<dbReference type="NCBIfam" id="TIGR00657">
    <property type="entry name" value="asp_kinases"/>
    <property type="match status" value="1"/>
</dbReference>
<dbReference type="Gene3D" id="3.30.360.10">
    <property type="entry name" value="Dihydrodipicolinate Reductase, domain 2"/>
    <property type="match status" value="1"/>
</dbReference>
<keyword evidence="23" id="KW-0511">Multifunctional enzyme</keyword>
<dbReference type="NCBIfam" id="NF006959">
    <property type="entry name" value="PRK09436.1"/>
    <property type="match status" value="1"/>
</dbReference>
<keyword evidence="20" id="KW-0915">Sodium</keyword>
<dbReference type="GO" id="GO:0009086">
    <property type="term" value="P:methionine biosynthetic process"/>
    <property type="evidence" value="ECO:0007669"/>
    <property type="project" value="UniProtKB-KW"/>
</dbReference>
<evidence type="ECO:0000259" key="30">
    <source>
        <dbReference type="Pfam" id="PF03447"/>
    </source>
</evidence>
<organism evidence="32 33">
    <name type="scientific">Wenyingzhuangia marina</name>
    <dbReference type="NCBI Taxonomy" id="1195760"/>
    <lineage>
        <taxon>Bacteria</taxon>
        <taxon>Pseudomonadati</taxon>
        <taxon>Bacteroidota</taxon>
        <taxon>Flavobacteriia</taxon>
        <taxon>Flavobacteriales</taxon>
        <taxon>Flavobacteriaceae</taxon>
        <taxon>Wenyingzhuangia</taxon>
    </lineage>
</organism>
<dbReference type="UniPathway" id="UPA00034">
    <property type="reaction ID" value="UER00015"/>
</dbReference>
<comment type="catalytic activity">
    <reaction evidence="25">
        <text>L-aspartate + ATP = 4-phospho-L-aspartate + ADP</text>
        <dbReference type="Rhea" id="RHEA:23776"/>
        <dbReference type="ChEBI" id="CHEBI:29991"/>
        <dbReference type="ChEBI" id="CHEBI:30616"/>
        <dbReference type="ChEBI" id="CHEBI:57535"/>
        <dbReference type="ChEBI" id="CHEBI:456216"/>
        <dbReference type="EC" id="2.7.2.4"/>
    </reaction>
    <physiologicalReaction direction="left-to-right" evidence="25">
        <dbReference type="Rhea" id="RHEA:23777"/>
    </physiologicalReaction>
</comment>
<dbReference type="GO" id="GO:0004072">
    <property type="term" value="F:aspartate kinase activity"/>
    <property type="evidence" value="ECO:0007669"/>
    <property type="project" value="UniProtKB-EC"/>
</dbReference>
<evidence type="ECO:0000256" key="11">
    <source>
        <dbReference type="ARBA" id="ARBA00022679"/>
    </source>
</evidence>
<dbReference type="STRING" id="1195760.SAMN05444281_2370"/>
<comment type="similarity">
    <text evidence="7">In the C-terminal section; belongs to the homoserine dehydrogenase family.</text>
</comment>
<dbReference type="InterPro" id="IPR001048">
    <property type="entry name" value="Asp/Glu/Uridylate_kinase"/>
</dbReference>
<evidence type="ECO:0000256" key="14">
    <source>
        <dbReference type="ARBA" id="ARBA00022741"/>
    </source>
</evidence>
<dbReference type="SUPFAM" id="SSF51735">
    <property type="entry name" value="NAD(P)-binding Rossmann-fold domains"/>
    <property type="match status" value="1"/>
</dbReference>
<keyword evidence="33" id="KW-1185">Reference proteome</keyword>
<comment type="pathway">
    <text evidence="5">Amino-acid biosynthesis; L-methionine biosynthesis via de novo pathway; L-homoserine from L-aspartate: step 3/3.</text>
</comment>
<comment type="catalytic activity">
    <reaction evidence="27">
        <text>L-homoserine + NAD(+) = L-aspartate 4-semialdehyde + NADH + H(+)</text>
        <dbReference type="Rhea" id="RHEA:15757"/>
        <dbReference type="ChEBI" id="CHEBI:15378"/>
        <dbReference type="ChEBI" id="CHEBI:57476"/>
        <dbReference type="ChEBI" id="CHEBI:57540"/>
        <dbReference type="ChEBI" id="CHEBI:57945"/>
        <dbReference type="ChEBI" id="CHEBI:537519"/>
        <dbReference type="EC" id="1.1.1.3"/>
    </reaction>
    <physiologicalReaction direction="right-to-left" evidence="27">
        <dbReference type="Rhea" id="RHEA:15759"/>
    </physiologicalReaction>
</comment>
<dbReference type="RefSeq" id="WP_073121821.1">
    <property type="nucleotide sequence ID" value="NZ_BMEN01000006.1"/>
</dbReference>
<dbReference type="InterPro" id="IPR036291">
    <property type="entry name" value="NAD(P)-bd_dom_sf"/>
</dbReference>
<evidence type="ECO:0000259" key="31">
    <source>
        <dbReference type="Pfam" id="PF22468"/>
    </source>
</evidence>
<dbReference type="GO" id="GO:0009089">
    <property type="term" value="P:lysine biosynthetic process via diaminopimelate"/>
    <property type="evidence" value="ECO:0007669"/>
    <property type="project" value="UniProtKB-UniPathway"/>
</dbReference>
<dbReference type="SUPFAM" id="SSF53633">
    <property type="entry name" value="Carbamate kinase-like"/>
    <property type="match status" value="1"/>
</dbReference>
<feature type="domain" description="Aspartate/homoserine dehydrogenase NAD-binding" evidence="30">
    <location>
        <begin position="457"/>
        <end position="592"/>
    </location>
</feature>
<protein>
    <submittedName>
        <fullName evidence="32">Aspartate kinase</fullName>
    </submittedName>
</protein>
<feature type="domain" description="Homoserine dehydrogenase catalytic" evidence="29">
    <location>
        <begin position="600"/>
        <end position="801"/>
    </location>
</feature>
<dbReference type="Gene3D" id="3.40.50.720">
    <property type="entry name" value="NAD(P)-binding Rossmann-like Domain"/>
    <property type="match status" value="1"/>
</dbReference>
<keyword evidence="10" id="KW-0028">Amino-acid biosynthesis</keyword>
<reference evidence="33" key="1">
    <citation type="submission" date="2016-11" db="EMBL/GenBank/DDBJ databases">
        <authorList>
            <person name="Varghese N."/>
            <person name="Submissions S."/>
        </authorList>
    </citation>
    <scope>NUCLEOTIDE SEQUENCE [LARGE SCALE GENOMIC DNA]</scope>
    <source>
        <strain evidence="33">DSM 100572</strain>
    </source>
</reference>
<keyword evidence="15 32" id="KW-0418">Kinase</keyword>
<keyword evidence="18" id="KW-0560">Oxidoreductase</keyword>
<dbReference type="InterPro" id="IPR049638">
    <property type="entry name" value="AK-HD"/>
</dbReference>
<keyword evidence="19" id="KW-0520">NAD</keyword>
<dbReference type="GO" id="GO:0009088">
    <property type="term" value="P:threonine biosynthetic process"/>
    <property type="evidence" value="ECO:0007669"/>
    <property type="project" value="UniProtKB-UniPathway"/>
</dbReference>
<dbReference type="Gene3D" id="3.30.70.260">
    <property type="match status" value="1"/>
</dbReference>
<dbReference type="Pfam" id="PF00696">
    <property type="entry name" value="AA_kinase"/>
    <property type="match status" value="1"/>
</dbReference>
<dbReference type="PANTHER" id="PTHR43070">
    <property type="match status" value="1"/>
</dbReference>
<dbReference type="InterPro" id="IPR042199">
    <property type="entry name" value="AsparK_Bifunc_asparK/hSer_DH"/>
</dbReference>
<sequence length="808" mass="88000">MKVLKFGGKSLANGEGIKSVVSILLNKIKNKEEIVVVVSARGTATEDLFELLERAKKGEGYQSAFETFKKNQLEPYPTIDFSAEFTFLEKIFEGVNLLGDYSPKIKDLVTAYGELLAGKTITALLKENKVNAQYTDSRELFKTDNVYGEATLLEDITEENTKKYFKNIDLTTTVPIVTGFVGASLEGETTSIGNNGSNYSASLIAGYLNAEELENYTIVSGIYTANPLLVSNAQKIDHLSFNEANELANLGDNVLDAKAIIPLVKKNISLRILNTFEPESQGTLINAEASSKNGIKAISVQENMALVSLEGRGLLGKVGIDARLFAALQKENISVGIISQGSSERGISFVVNGKDAHKAKDALGNEFNLDFLSNDINRISITRGVAVVSILGNSLSSFNTSYTALVNNNIKPLLINNTVTGNNVCLVIDNKELRKAVNVMHGEIFGIAKKINVAVFGVGLVGGTLIKQILESKENILKRKGIDLNVFAVANSKKVFFNADGIQGTWKQDLKENGTPYKGIDAIVKYAKDHHLGNLIAVDNSASAGMTENYIPLIESGFNLVSSNKIGNTKSLDFYNELRLALTQNRKQYLYETNVGAGLPLIDTIKLMHASGENITRIKGVFSGTLSYLFNNFSAKNVKFSEVLNEAAEQGFTEPDPREDLNGNDVGRKLLILARELDLQNEFSDVEIHNLIPEHLRDGDTASFLSKLEELDPIYQQIKDKQEPNHVLRYIGDLHGDLASDKGILEVKLVSVPSDSALGQVKGADSIFEIYTESYGDQPVVIQGAGAGANVTARGVFGDIMRLTELEL</sequence>
<evidence type="ECO:0000259" key="29">
    <source>
        <dbReference type="Pfam" id="PF00742"/>
    </source>
</evidence>
<dbReference type="InterPro" id="IPR045865">
    <property type="entry name" value="ACT-like_dom_sf"/>
</dbReference>
<dbReference type="InterPro" id="IPR054352">
    <property type="entry name" value="ACT_Aspartokinase"/>
</dbReference>
<gene>
    <name evidence="32" type="ORF">SAMN05444281_2370</name>
</gene>
<dbReference type="Gene3D" id="3.30.2130.10">
    <property type="entry name" value="VC0802-like"/>
    <property type="match status" value="1"/>
</dbReference>
<name>A0A1M5WEX8_9FLAO</name>
<evidence type="ECO:0000256" key="22">
    <source>
        <dbReference type="ARBA" id="ARBA00023167"/>
    </source>
</evidence>
<dbReference type="PROSITE" id="PS01042">
    <property type="entry name" value="HOMOSER_DHGENASE"/>
    <property type="match status" value="1"/>
</dbReference>
<keyword evidence="21" id="KW-0457">Lysine biosynthesis</keyword>
<dbReference type="FunFam" id="3.30.360.10:FF:000006">
    <property type="entry name" value="Bifunctional aspartokinase/homoserine dehydrogenase"/>
    <property type="match status" value="1"/>
</dbReference>
<evidence type="ECO:0000256" key="18">
    <source>
        <dbReference type="ARBA" id="ARBA00023002"/>
    </source>
</evidence>
<dbReference type="GO" id="GO:0046872">
    <property type="term" value="F:metal ion binding"/>
    <property type="evidence" value="ECO:0007669"/>
    <property type="project" value="UniProtKB-KW"/>
</dbReference>
<evidence type="ECO:0000256" key="24">
    <source>
        <dbReference type="ARBA" id="ARBA00044938"/>
    </source>
</evidence>
<dbReference type="UniPathway" id="UPA00051">
    <property type="reaction ID" value="UER00465"/>
</dbReference>
<evidence type="ECO:0000256" key="16">
    <source>
        <dbReference type="ARBA" id="ARBA00022840"/>
    </source>
</evidence>
<comment type="pathway">
    <text evidence="2">Amino-acid biosynthesis; L-lysine biosynthesis via DAP pathway; (S)-tetrahydrodipicolinate from L-aspartate: step 1/4.</text>
</comment>
<evidence type="ECO:0000256" key="3">
    <source>
        <dbReference type="ARBA" id="ARBA00004986"/>
    </source>
</evidence>
<evidence type="ECO:0000256" key="13">
    <source>
        <dbReference type="ARBA" id="ARBA00022723"/>
    </source>
</evidence>
<dbReference type="UniPathway" id="UPA00050">
    <property type="reaction ID" value="UER00063"/>
</dbReference>
<dbReference type="InterPro" id="IPR036393">
    <property type="entry name" value="AceGlu_kinase-like_sf"/>
</dbReference>
<dbReference type="InterPro" id="IPR005106">
    <property type="entry name" value="Asp/hSer_DH_NAD-bd"/>
</dbReference>
<evidence type="ECO:0000256" key="2">
    <source>
        <dbReference type="ARBA" id="ARBA00004766"/>
    </source>
</evidence>
<evidence type="ECO:0000256" key="25">
    <source>
        <dbReference type="ARBA" id="ARBA00048561"/>
    </source>
</evidence>
<evidence type="ECO:0000313" key="33">
    <source>
        <dbReference type="Proteomes" id="UP000184109"/>
    </source>
</evidence>
<comment type="pathway">
    <text evidence="4">Amino-acid biosynthesis; L-threonine biosynthesis; L-threonine from L-aspartate: step 3/5.</text>
</comment>
<evidence type="ECO:0000256" key="21">
    <source>
        <dbReference type="ARBA" id="ARBA00023154"/>
    </source>
</evidence>
<evidence type="ECO:0000256" key="20">
    <source>
        <dbReference type="ARBA" id="ARBA00023053"/>
    </source>
</evidence>
<evidence type="ECO:0000256" key="10">
    <source>
        <dbReference type="ARBA" id="ARBA00022605"/>
    </source>
</evidence>
<feature type="domain" description="Aspartokinase ACT" evidence="31">
    <location>
        <begin position="307"/>
        <end position="367"/>
    </location>
</feature>
<feature type="domain" description="Aspartate/glutamate/uridylate kinase" evidence="28">
    <location>
        <begin position="2"/>
        <end position="274"/>
    </location>
</feature>
<dbReference type="GO" id="GO:0005524">
    <property type="term" value="F:ATP binding"/>
    <property type="evidence" value="ECO:0007669"/>
    <property type="project" value="UniProtKB-KW"/>
</dbReference>
<dbReference type="SUPFAM" id="SSF55021">
    <property type="entry name" value="ACT-like"/>
    <property type="match status" value="2"/>
</dbReference>
<evidence type="ECO:0000256" key="19">
    <source>
        <dbReference type="ARBA" id="ARBA00023027"/>
    </source>
</evidence>
<dbReference type="GO" id="GO:0004412">
    <property type="term" value="F:homoserine dehydrogenase activity"/>
    <property type="evidence" value="ECO:0007669"/>
    <property type="project" value="UniProtKB-EC"/>
</dbReference>
<comment type="catalytic activity">
    <reaction evidence="26">
        <text>L-homoserine + NADP(+) = L-aspartate 4-semialdehyde + NADPH + H(+)</text>
        <dbReference type="Rhea" id="RHEA:15761"/>
        <dbReference type="ChEBI" id="CHEBI:15378"/>
        <dbReference type="ChEBI" id="CHEBI:57476"/>
        <dbReference type="ChEBI" id="CHEBI:57783"/>
        <dbReference type="ChEBI" id="CHEBI:58349"/>
        <dbReference type="ChEBI" id="CHEBI:537519"/>
        <dbReference type="EC" id="1.1.1.3"/>
    </reaction>
    <physiologicalReaction direction="right-to-left" evidence="26">
        <dbReference type="Rhea" id="RHEA:15763"/>
    </physiologicalReaction>
</comment>
<keyword evidence="17" id="KW-0521">NADP</keyword>
<evidence type="ECO:0000256" key="4">
    <source>
        <dbReference type="ARBA" id="ARBA00005056"/>
    </source>
</evidence>
<dbReference type="GO" id="GO:0050661">
    <property type="term" value="F:NADP binding"/>
    <property type="evidence" value="ECO:0007669"/>
    <property type="project" value="InterPro"/>
</dbReference>
<evidence type="ECO:0000256" key="12">
    <source>
        <dbReference type="ARBA" id="ARBA00022697"/>
    </source>
</evidence>
<dbReference type="Pfam" id="PF00742">
    <property type="entry name" value="Homoserine_dh"/>
    <property type="match status" value="1"/>
</dbReference>
<comment type="subunit">
    <text evidence="9">Homotetramer.</text>
</comment>